<dbReference type="OrthoDB" id="658598at2759"/>
<dbReference type="InParanoid" id="A0A200PRU5"/>
<accession>A0A200PRU5</accession>
<evidence type="ECO:0000313" key="4">
    <source>
        <dbReference type="EMBL" id="OVA00926.1"/>
    </source>
</evidence>
<evidence type="ECO:0000256" key="1">
    <source>
        <dbReference type="ARBA" id="ARBA00023015"/>
    </source>
</evidence>
<feature type="domain" description="IBH1-like N-terminal" evidence="3">
    <location>
        <begin position="26"/>
        <end position="92"/>
    </location>
</feature>
<dbReference type="EMBL" id="MVGT01004285">
    <property type="protein sequence ID" value="OVA00926.1"/>
    <property type="molecule type" value="Genomic_DNA"/>
</dbReference>
<dbReference type="InterPro" id="IPR059002">
    <property type="entry name" value="IBH1_N"/>
</dbReference>
<dbReference type="GO" id="GO:0006355">
    <property type="term" value="P:regulation of DNA-templated transcription"/>
    <property type="evidence" value="ECO:0007669"/>
    <property type="project" value="InterPro"/>
</dbReference>
<dbReference type="Proteomes" id="UP000195402">
    <property type="component" value="Unassembled WGS sequence"/>
</dbReference>
<dbReference type="InterPro" id="IPR044660">
    <property type="entry name" value="IBH1-like"/>
</dbReference>
<comment type="caution">
    <text evidence="4">The sequence shown here is derived from an EMBL/GenBank/DDBJ whole genome shotgun (WGS) entry which is preliminary data.</text>
</comment>
<dbReference type="OMA" id="MEGQVAK"/>
<protein>
    <recommendedName>
        <fullName evidence="3">IBH1-like N-terminal domain-containing protein</fullName>
    </recommendedName>
</protein>
<sequence length="246" mass="27954">MEEGLTRKRRRVYSFKPSRIVLLHRALFSQKYLKSLLPALLEIASQRSSSSNDKEDHEIEKIVRFQVDMALVLSSECRFGWSRALKQKLDQTHMMNSKDCSLHEPTSFLFTYKQNGSSPYCVIKNHNTTHVVPTGLSLACNFPSSAHQKHSKRSKRLVSCRRKREADKLECRLSTLRKILPGGDNMGAYELLSEVESYVVCLELQSLRSVEVMGPSPSAKTKQNCWDDSHKLALRGGVLDECGSHI</sequence>
<dbReference type="Pfam" id="PF26576">
    <property type="entry name" value="IBH1_N"/>
    <property type="match status" value="1"/>
</dbReference>
<evidence type="ECO:0000259" key="3">
    <source>
        <dbReference type="Pfam" id="PF26576"/>
    </source>
</evidence>
<keyword evidence="1" id="KW-0805">Transcription regulation</keyword>
<dbReference type="PANTHER" id="PTHR33124">
    <property type="entry name" value="TRANSCRIPTION FACTOR IBH1-LIKE 1"/>
    <property type="match status" value="1"/>
</dbReference>
<proteinExistence type="predicted"/>
<evidence type="ECO:0000313" key="5">
    <source>
        <dbReference type="Proteomes" id="UP000195402"/>
    </source>
</evidence>
<keyword evidence="5" id="KW-1185">Reference proteome</keyword>
<evidence type="ECO:0000256" key="2">
    <source>
        <dbReference type="ARBA" id="ARBA00023163"/>
    </source>
</evidence>
<name>A0A200PRU5_MACCD</name>
<gene>
    <name evidence="4" type="ORF">BVC80_9081g91</name>
</gene>
<dbReference type="AlphaFoldDB" id="A0A200PRU5"/>
<keyword evidence="2" id="KW-0804">Transcription</keyword>
<dbReference type="PANTHER" id="PTHR33124:SF42">
    <property type="entry name" value="TRANSCRIPTION FACTOR BHLH146"/>
    <property type="match status" value="1"/>
</dbReference>
<organism evidence="4 5">
    <name type="scientific">Macleaya cordata</name>
    <name type="common">Five-seeded plume-poppy</name>
    <name type="synonym">Bocconia cordata</name>
    <dbReference type="NCBI Taxonomy" id="56857"/>
    <lineage>
        <taxon>Eukaryota</taxon>
        <taxon>Viridiplantae</taxon>
        <taxon>Streptophyta</taxon>
        <taxon>Embryophyta</taxon>
        <taxon>Tracheophyta</taxon>
        <taxon>Spermatophyta</taxon>
        <taxon>Magnoliopsida</taxon>
        <taxon>Ranunculales</taxon>
        <taxon>Papaveraceae</taxon>
        <taxon>Papaveroideae</taxon>
        <taxon>Macleaya</taxon>
    </lineage>
</organism>
<reference evidence="4 5" key="1">
    <citation type="journal article" date="2017" name="Mol. Plant">
        <title>The Genome of Medicinal Plant Macleaya cordata Provides New Insights into Benzylisoquinoline Alkaloids Metabolism.</title>
        <authorList>
            <person name="Liu X."/>
            <person name="Liu Y."/>
            <person name="Huang P."/>
            <person name="Ma Y."/>
            <person name="Qing Z."/>
            <person name="Tang Q."/>
            <person name="Cao H."/>
            <person name="Cheng P."/>
            <person name="Zheng Y."/>
            <person name="Yuan Z."/>
            <person name="Zhou Y."/>
            <person name="Liu J."/>
            <person name="Tang Z."/>
            <person name="Zhuo Y."/>
            <person name="Zhang Y."/>
            <person name="Yu L."/>
            <person name="Huang J."/>
            <person name="Yang P."/>
            <person name="Peng Q."/>
            <person name="Zhang J."/>
            <person name="Jiang W."/>
            <person name="Zhang Z."/>
            <person name="Lin K."/>
            <person name="Ro D.K."/>
            <person name="Chen X."/>
            <person name="Xiong X."/>
            <person name="Shang Y."/>
            <person name="Huang S."/>
            <person name="Zeng J."/>
        </authorList>
    </citation>
    <scope>NUCLEOTIDE SEQUENCE [LARGE SCALE GENOMIC DNA]</scope>
    <source>
        <strain evidence="5">cv. BLH2017</strain>
        <tissue evidence="4">Root</tissue>
    </source>
</reference>